<organism evidence="1 2">
    <name type="scientific">Tilletia horrida</name>
    <dbReference type="NCBI Taxonomy" id="155126"/>
    <lineage>
        <taxon>Eukaryota</taxon>
        <taxon>Fungi</taxon>
        <taxon>Dikarya</taxon>
        <taxon>Basidiomycota</taxon>
        <taxon>Ustilaginomycotina</taxon>
        <taxon>Exobasidiomycetes</taxon>
        <taxon>Tilletiales</taxon>
        <taxon>Tilletiaceae</taxon>
        <taxon>Tilletia</taxon>
    </lineage>
</organism>
<dbReference type="PANTHER" id="PTHR28271">
    <property type="entry name" value="54S RIBOSOMAL PROTEIN L31, MITOCHONDRIAL"/>
    <property type="match status" value="1"/>
</dbReference>
<dbReference type="InterPro" id="IPR016340">
    <property type="entry name" value="Ribosomal_mL60"/>
</dbReference>
<name>A0AAN6JRW8_9BASI</name>
<proteinExistence type="predicted"/>
<evidence type="ECO:0000313" key="1">
    <source>
        <dbReference type="EMBL" id="KAK0534102.1"/>
    </source>
</evidence>
<comment type="caution">
    <text evidence="1">The sequence shown here is derived from an EMBL/GenBank/DDBJ whole genome shotgun (WGS) entry which is preliminary data.</text>
</comment>
<protein>
    <recommendedName>
        <fullName evidence="3">54S ribosomal protein L31, mitochondrial</fullName>
    </recommendedName>
</protein>
<gene>
    <name evidence="1" type="ORF">OC842_002743</name>
</gene>
<dbReference type="GO" id="GO:0005762">
    <property type="term" value="C:mitochondrial large ribosomal subunit"/>
    <property type="evidence" value="ECO:0007669"/>
    <property type="project" value="TreeGrafter"/>
</dbReference>
<evidence type="ECO:0000313" key="2">
    <source>
        <dbReference type="Proteomes" id="UP001176521"/>
    </source>
</evidence>
<dbReference type="AlphaFoldDB" id="A0AAN6JRW8"/>
<evidence type="ECO:0008006" key="3">
    <source>
        <dbReference type="Google" id="ProtNLM"/>
    </source>
</evidence>
<sequence>MINGSSASSQLASRNRHSFELLFLDLTLTNAKMSAFRPTFVAMGGLLWKNPWRLSSSRKMRVRERLKNVDEVIDTLRRSQVSLAALDRALTLPKESEMEPRDKYTTFSKTSKGYRKSVHKVPKWTRLTLRENPRGF</sequence>
<dbReference type="Proteomes" id="UP001176521">
    <property type="component" value="Unassembled WGS sequence"/>
</dbReference>
<dbReference type="PANTHER" id="PTHR28271:SF1">
    <property type="entry name" value="LARGE RIBOSOMAL SUBUNIT PROTEIN ML60"/>
    <property type="match status" value="1"/>
</dbReference>
<accession>A0AAN6JRW8</accession>
<dbReference type="Pfam" id="PF09784">
    <property type="entry name" value="L31"/>
    <property type="match status" value="1"/>
</dbReference>
<dbReference type="EMBL" id="JAPDMQ010000123">
    <property type="protein sequence ID" value="KAK0534102.1"/>
    <property type="molecule type" value="Genomic_DNA"/>
</dbReference>
<keyword evidence="2" id="KW-1185">Reference proteome</keyword>
<reference evidence="1" key="1">
    <citation type="journal article" date="2023" name="PhytoFront">
        <title>Draft Genome Resources of Seven Strains of Tilletia horrida, Causal Agent of Kernel Smut of Rice.</title>
        <authorList>
            <person name="Khanal S."/>
            <person name="Antony Babu S."/>
            <person name="Zhou X.G."/>
        </authorList>
    </citation>
    <scope>NUCLEOTIDE SEQUENCE</scope>
    <source>
        <strain evidence="1">TX3</strain>
    </source>
</reference>
<dbReference type="GO" id="GO:0003735">
    <property type="term" value="F:structural constituent of ribosome"/>
    <property type="evidence" value="ECO:0007669"/>
    <property type="project" value="TreeGrafter"/>
</dbReference>